<evidence type="ECO:0000313" key="2">
    <source>
        <dbReference type="Proteomes" id="UP001057221"/>
    </source>
</evidence>
<evidence type="ECO:0000313" key="1">
    <source>
        <dbReference type="EMBL" id="USN14635.1"/>
    </source>
</evidence>
<keyword evidence="2" id="KW-1185">Reference proteome</keyword>
<sequence>MGVGYRLSGSTFDRPAAAAAGNPVATNFRLIQQLRVGAFVLVEVQYPDASNYEGRKIMLFQADSFEAVVDRNRGVVDPHFSESVDFLSPIARFRPNAAGWAMGLRCAAACSPDA</sequence>
<dbReference type="EMBL" id="ON529855">
    <property type="protein sequence ID" value="USN14635.1"/>
    <property type="molecule type" value="Genomic_DNA"/>
</dbReference>
<protein>
    <submittedName>
        <fullName evidence="1">Uncharacterized protein</fullName>
    </submittedName>
</protein>
<proteinExistence type="predicted"/>
<name>A0A9E7SK73_9CAUD</name>
<reference evidence="1 2" key="1">
    <citation type="submission" date="2022-05" db="EMBL/GenBank/DDBJ databases">
        <authorList>
            <person name="Friedrich I."/>
            <person name="Poehlein A."/>
            <person name="Schneider D."/>
            <person name="Hertel R."/>
            <person name="Daniel R."/>
        </authorList>
    </citation>
    <scope>NUCLEOTIDE SEQUENCE [LARGE SCALE GENOMIC DNA]</scope>
</reference>
<accession>A0A9E7SK73</accession>
<dbReference type="Proteomes" id="UP001057221">
    <property type="component" value="Segment"/>
</dbReference>
<gene>
    <name evidence="1" type="ORF">DOMOVOI_01610</name>
</gene>
<organism evidence="1 2">
    <name type="scientific">Brevundimonas phage vB_BpoS-Domovoi</name>
    <dbReference type="NCBI Taxonomy" id="2948598"/>
    <lineage>
        <taxon>Viruses</taxon>
        <taxon>Duplodnaviria</taxon>
        <taxon>Heunggongvirae</taxon>
        <taxon>Uroviricota</taxon>
        <taxon>Caudoviricetes</taxon>
        <taxon>Jeanschmidtviridae</taxon>
        <taxon>Marchewkavirus</taxon>
        <taxon>Marchewkavirus domovoi</taxon>
    </lineage>
</organism>